<reference evidence="2" key="1">
    <citation type="submission" date="2019-03" db="EMBL/GenBank/DDBJ databases">
        <title>Snf2 controls pulcherriminic acid biosynthesis and connects pigmentation and antifungal activity of the yeast Metschnikowia pulcherrima.</title>
        <authorList>
            <person name="Gore-Lloyd D."/>
            <person name="Sumann I."/>
            <person name="Brachmann A.O."/>
            <person name="Schneeberger K."/>
            <person name="Ortiz-Merino R.A."/>
            <person name="Moreno-Beltran M."/>
            <person name="Schlaefli M."/>
            <person name="Kirner P."/>
            <person name="Santos Kron A."/>
            <person name="Wolfe K.H."/>
            <person name="Piel J."/>
            <person name="Ahrens C.H."/>
            <person name="Henk D."/>
            <person name="Freimoser F.M."/>
        </authorList>
    </citation>
    <scope>NUCLEOTIDE SEQUENCE [LARGE SCALE GENOMIC DNA]</scope>
    <source>
        <strain evidence="2">APC 1.2</strain>
    </source>
</reference>
<dbReference type="Proteomes" id="UP000292447">
    <property type="component" value="Chromosome III"/>
</dbReference>
<evidence type="ECO:0000313" key="2">
    <source>
        <dbReference type="Proteomes" id="UP000292447"/>
    </source>
</evidence>
<sequence>MRFENFFYCVRLESCGVCRTRRGFLAEVAWCTGVLSARVQSRRRLAMPVCIQNRARALNCSVRAASETGYVDFGVQWSCHGHAI</sequence>
<dbReference type="AlphaFoldDB" id="A0A4V1AEB3"/>
<gene>
    <name evidence="1" type="ORF">METSCH_C05890</name>
</gene>
<protein>
    <submittedName>
        <fullName evidence="1">Uncharacterized protein</fullName>
    </submittedName>
</protein>
<proteinExistence type="predicted"/>
<name>A0A4V1AEB3_9ASCO</name>
<keyword evidence="2" id="KW-1185">Reference proteome</keyword>
<accession>A0A4V1AEB3</accession>
<dbReference type="EMBL" id="CP034458">
    <property type="protein sequence ID" value="QBM88613.1"/>
    <property type="molecule type" value="Genomic_DNA"/>
</dbReference>
<evidence type="ECO:0000313" key="1">
    <source>
        <dbReference type="EMBL" id="QBM88613.1"/>
    </source>
</evidence>
<organism evidence="1 2">
    <name type="scientific">Metschnikowia aff. pulcherrima</name>
    <dbReference type="NCBI Taxonomy" id="2163413"/>
    <lineage>
        <taxon>Eukaryota</taxon>
        <taxon>Fungi</taxon>
        <taxon>Dikarya</taxon>
        <taxon>Ascomycota</taxon>
        <taxon>Saccharomycotina</taxon>
        <taxon>Pichiomycetes</taxon>
        <taxon>Metschnikowiaceae</taxon>
        <taxon>Metschnikowia</taxon>
    </lineage>
</organism>